<dbReference type="Proteomes" id="UP001499993">
    <property type="component" value="Unassembled WGS sequence"/>
</dbReference>
<gene>
    <name evidence="2" type="ORF">GCM10023224_45200</name>
</gene>
<protein>
    <submittedName>
        <fullName evidence="2">Uncharacterized protein</fullName>
    </submittedName>
</protein>
<name>A0ABP9GX42_9ACTN</name>
<evidence type="ECO:0000313" key="2">
    <source>
        <dbReference type="EMBL" id="GAA4954715.1"/>
    </source>
</evidence>
<reference evidence="3" key="1">
    <citation type="journal article" date="2019" name="Int. J. Syst. Evol. Microbiol.">
        <title>The Global Catalogue of Microorganisms (GCM) 10K type strain sequencing project: providing services to taxonomists for standard genome sequencing and annotation.</title>
        <authorList>
            <consortium name="The Broad Institute Genomics Platform"/>
            <consortium name="The Broad Institute Genome Sequencing Center for Infectious Disease"/>
            <person name="Wu L."/>
            <person name="Ma J."/>
        </authorList>
    </citation>
    <scope>NUCLEOTIDE SEQUENCE [LARGE SCALE GENOMIC DNA]</scope>
    <source>
        <strain evidence="3">JCM 18123</strain>
    </source>
</reference>
<comment type="caution">
    <text evidence="2">The sequence shown here is derived from an EMBL/GenBank/DDBJ whole genome shotgun (WGS) entry which is preliminary data.</text>
</comment>
<accession>A0ABP9GX42</accession>
<keyword evidence="3" id="KW-1185">Reference proteome</keyword>
<organism evidence="2 3">
    <name type="scientific">Streptomonospora halophila</name>
    <dbReference type="NCBI Taxonomy" id="427369"/>
    <lineage>
        <taxon>Bacteria</taxon>
        <taxon>Bacillati</taxon>
        <taxon>Actinomycetota</taxon>
        <taxon>Actinomycetes</taxon>
        <taxon>Streptosporangiales</taxon>
        <taxon>Nocardiopsidaceae</taxon>
        <taxon>Streptomonospora</taxon>
    </lineage>
</organism>
<proteinExistence type="predicted"/>
<sequence>MRAKGTAARKPDLTISAVSSFMIAMTQILLAGNPHVCGETGVSRPTLAPRRSAAYSGHARSGS</sequence>
<evidence type="ECO:0000256" key="1">
    <source>
        <dbReference type="SAM" id="MobiDB-lite"/>
    </source>
</evidence>
<evidence type="ECO:0000313" key="3">
    <source>
        <dbReference type="Proteomes" id="UP001499993"/>
    </source>
</evidence>
<feature type="region of interest" description="Disordered" evidence="1">
    <location>
        <begin position="40"/>
        <end position="63"/>
    </location>
</feature>
<dbReference type="EMBL" id="BAABIK010000033">
    <property type="protein sequence ID" value="GAA4954715.1"/>
    <property type="molecule type" value="Genomic_DNA"/>
</dbReference>